<feature type="domain" description="HTH tetR-type" evidence="5">
    <location>
        <begin position="4"/>
        <end position="64"/>
    </location>
</feature>
<sequence>MGRRGVREEIVEAALEQFHVQGYNAAGVKVITDAAGVPKGSFYNHFDSKEALAVVALQRYGAEHPVRELAGGHGEPLTRLRAHFESIRDDVVRHEFTRGCLLGNLGAEVADHSEVIREAVRQGLAQWTEAIAVVLAEARDAGALRTGVDPRATAGFIVNAWEGSLIRARADRSADAFESFFALVFGALLPAGDTASARQ</sequence>
<keyword evidence="2 4" id="KW-0238">DNA-binding</keyword>
<evidence type="ECO:0000256" key="3">
    <source>
        <dbReference type="ARBA" id="ARBA00023163"/>
    </source>
</evidence>
<evidence type="ECO:0000256" key="4">
    <source>
        <dbReference type="PROSITE-ProRule" id="PRU00335"/>
    </source>
</evidence>
<evidence type="ECO:0000259" key="5">
    <source>
        <dbReference type="PROSITE" id="PS50977"/>
    </source>
</evidence>
<dbReference type="Pfam" id="PF00440">
    <property type="entry name" value="TetR_N"/>
    <property type="match status" value="1"/>
</dbReference>
<dbReference type="RefSeq" id="WP_345363597.1">
    <property type="nucleotide sequence ID" value="NZ_BAABHJ010000027.1"/>
</dbReference>
<feature type="DNA-binding region" description="H-T-H motif" evidence="4">
    <location>
        <begin position="27"/>
        <end position="46"/>
    </location>
</feature>
<comment type="caution">
    <text evidence="6">The sequence shown here is derived from an EMBL/GenBank/DDBJ whole genome shotgun (WGS) entry which is preliminary data.</text>
</comment>
<evidence type="ECO:0000313" key="7">
    <source>
        <dbReference type="Proteomes" id="UP001500212"/>
    </source>
</evidence>
<keyword evidence="1" id="KW-0805">Transcription regulation</keyword>
<dbReference type="SUPFAM" id="SSF46689">
    <property type="entry name" value="Homeodomain-like"/>
    <property type="match status" value="1"/>
</dbReference>
<dbReference type="InterPro" id="IPR011075">
    <property type="entry name" value="TetR_C"/>
</dbReference>
<dbReference type="InterPro" id="IPR001647">
    <property type="entry name" value="HTH_TetR"/>
</dbReference>
<dbReference type="Gene3D" id="1.10.357.10">
    <property type="entry name" value="Tetracycline Repressor, domain 2"/>
    <property type="match status" value="1"/>
</dbReference>
<evidence type="ECO:0000313" key="6">
    <source>
        <dbReference type="EMBL" id="GAA4615272.1"/>
    </source>
</evidence>
<keyword evidence="3" id="KW-0804">Transcription</keyword>
<evidence type="ECO:0000256" key="2">
    <source>
        <dbReference type="ARBA" id="ARBA00023125"/>
    </source>
</evidence>
<dbReference type="PROSITE" id="PS50977">
    <property type="entry name" value="HTH_TETR_2"/>
    <property type="match status" value="1"/>
</dbReference>
<proteinExistence type="predicted"/>
<protein>
    <submittedName>
        <fullName evidence="6">TetR/AcrR family transcriptional regulator</fullName>
    </submittedName>
</protein>
<dbReference type="PANTHER" id="PTHR47506:SF6">
    <property type="entry name" value="HTH-TYPE TRANSCRIPTIONAL REPRESSOR NEMR"/>
    <property type="match status" value="1"/>
</dbReference>
<gene>
    <name evidence="6" type="ORF">GCM10023195_67210</name>
</gene>
<dbReference type="Pfam" id="PF16925">
    <property type="entry name" value="TetR_C_13"/>
    <property type="match status" value="1"/>
</dbReference>
<dbReference type="InterPro" id="IPR009057">
    <property type="entry name" value="Homeodomain-like_sf"/>
</dbReference>
<reference evidence="7" key="1">
    <citation type="journal article" date="2019" name="Int. J. Syst. Evol. Microbiol.">
        <title>The Global Catalogue of Microorganisms (GCM) 10K type strain sequencing project: providing services to taxonomists for standard genome sequencing and annotation.</title>
        <authorList>
            <consortium name="The Broad Institute Genomics Platform"/>
            <consortium name="The Broad Institute Genome Sequencing Center for Infectious Disease"/>
            <person name="Wu L."/>
            <person name="Ma J."/>
        </authorList>
    </citation>
    <scope>NUCLEOTIDE SEQUENCE [LARGE SCALE GENOMIC DNA]</scope>
    <source>
        <strain evidence="7">JCM 17938</strain>
    </source>
</reference>
<keyword evidence="7" id="KW-1185">Reference proteome</keyword>
<dbReference type="SUPFAM" id="SSF48498">
    <property type="entry name" value="Tetracyclin repressor-like, C-terminal domain"/>
    <property type="match status" value="1"/>
</dbReference>
<dbReference type="InterPro" id="IPR036271">
    <property type="entry name" value="Tet_transcr_reg_TetR-rel_C_sf"/>
</dbReference>
<name>A0ABP8TVI9_9ACTN</name>
<dbReference type="Proteomes" id="UP001500212">
    <property type="component" value="Unassembled WGS sequence"/>
</dbReference>
<dbReference type="PANTHER" id="PTHR47506">
    <property type="entry name" value="TRANSCRIPTIONAL REGULATORY PROTEIN"/>
    <property type="match status" value="1"/>
</dbReference>
<dbReference type="PRINTS" id="PR00455">
    <property type="entry name" value="HTHTETR"/>
</dbReference>
<accession>A0ABP8TVI9</accession>
<organism evidence="6 7">
    <name type="scientific">Actinoallomurus liliacearum</name>
    <dbReference type="NCBI Taxonomy" id="1080073"/>
    <lineage>
        <taxon>Bacteria</taxon>
        <taxon>Bacillati</taxon>
        <taxon>Actinomycetota</taxon>
        <taxon>Actinomycetes</taxon>
        <taxon>Streptosporangiales</taxon>
        <taxon>Thermomonosporaceae</taxon>
        <taxon>Actinoallomurus</taxon>
    </lineage>
</organism>
<evidence type="ECO:0000256" key="1">
    <source>
        <dbReference type="ARBA" id="ARBA00023015"/>
    </source>
</evidence>
<dbReference type="EMBL" id="BAABHJ010000027">
    <property type="protein sequence ID" value="GAA4615272.1"/>
    <property type="molecule type" value="Genomic_DNA"/>
</dbReference>